<reference evidence="11 12" key="1">
    <citation type="journal article" date="2016" name="Mol. Biol. Evol.">
        <title>Comparative Genomics of Early-Diverging Mushroom-Forming Fungi Provides Insights into the Origins of Lignocellulose Decay Capabilities.</title>
        <authorList>
            <person name="Nagy L.G."/>
            <person name="Riley R."/>
            <person name="Tritt A."/>
            <person name="Adam C."/>
            <person name="Daum C."/>
            <person name="Floudas D."/>
            <person name="Sun H."/>
            <person name="Yadav J.S."/>
            <person name="Pangilinan J."/>
            <person name="Larsson K.H."/>
            <person name="Matsuura K."/>
            <person name="Barry K."/>
            <person name="Labutti K."/>
            <person name="Kuo R."/>
            <person name="Ohm R.A."/>
            <person name="Bhattacharya S.S."/>
            <person name="Shirouzu T."/>
            <person name="Yoshinaga Y."/>
            <person name="Martin F.M."/>
            <person name="Grigoriev I.V."/>
            <person name="Hibbett D.S."/>
        </authorList>
    </citation>
    <scope>NUCLEOTIDE SEQUENCE [LARGE SCALE GENOMIC DNA]</scope>
    <source>
        <strain evidence="11 12">HHB9708</strain>
    </source>
</reference>
<evidence type="ECO:0000313" key="12">
    <source>
        <dbReference type="Proteomes" id="UP000076722"/>
    </source>
</evidence>
<dbReference type="GO" id="GO:0042147">
    <property type="term" value="P:retrograde transport, endosome to Golgi"/>
    <property type="evidence" value="ECO:0007669"/>
    <property type="project" value="InterPro"/>
</dbReference>
<evidence type="ECO:0000256" key="5">
    <source>
        <dbReference type="ARBA" id="ARBA00023034"/>
    </source>
</evidence>
<keyword evidence="7" id="KW-0175">Coiled coil</keyword>
<evidence type="ECO:0000256" key="4">
    <source>
        <dbReference type="ARBA" id="ARBA00022753"/>
    </source>
</evidence>
<keyword evidence="4" id="KW-0967">Endosome</keyword>
<dbReference type="GO" id="GO:0005829">
    <property type="term" value="C:cytosol"/>
    <property type="evidence" value="ECO:0007669"/>
    <property type="project" value="GOC"/>
</dbReference>
<keyword evidence="6" id="KW-0472">Membrane</keyword>
<feature type="region of interest" description="Disordered" evidence="8">
    <location>
        <begin position="786"/>
        <end position="836"/>
    </location>
</feature>
<dbReference type="PANTHER" id="PTHR12820">
    <property type="entry name" value="VACUOLAR SORTING PROTEIN 53"/>
    <property type="match status" value="1"/>
</dbReference>
<dbReference type="STRING" id="1314777.A0A165A9H0"/>
<keyword evidence="5" id="KW-0333">Golgi apparatus</keyword>
<feature type="domain" description="Vps53 C-terminal" evidence="10">
    <location>
        <begin position="634"/>
        <end position="717"/>
    </location>
</feature>
<dbReference type="GO" id="GO:0010008">
    <property type="term" value="C:endosome membrane"/>
    <property type="evidence" value="ECO:0007669"/>
    <property type="project" value="UniProtKB-SubCell"/>
</dbReference>
<comment type="similarity">
    <text evidence="3">Belongs to the VPS53 family.</text>
</comment>
<dbReference type="InterPro" id="IPR039766">
    <property type="entry name" value="Vps53"/>
</dbReference>
<evidence type="ECO:0000256" key="6">
    <source>
        <dbReference type="ARBA" id="ARBA00023136"/>
    </source>
</evidence>
<dbReference type="Pfam" id="PF16854">
    <property type="entry name" value="VPS53_C"/>
    <property type="match status" value="1"/>
</dbReference>
<dbReference type="PANTHER" id="PTHR12820:SF0">
    <property type="entry name" value="VACUOLAR PROTEIN SORTING-ASSOCIATED PROTEIN 53 HOMOLOG"/>
    <property type="match status" value="1"/>
</dbReference>
<dbReference type="GO" id="GO:0000938">
    <property type="term" value="C:GARP complex"/>
    <property type="evidence" value="ECO:0007669"/>
    <property type="project" value="InterPro"/>
</dbReference>
<dbReference type="OrthoDB" id="10261632at2759"/>
<dbReference type="Gene3D" id="1.10.357.110">
    <property type="entry name" value="Vacuolar protein sorting-associated protein 53, C-terminus"/>
    <property type="match status" value="1"/>
</dbReference>
<dbReference type="Pfam" id="PF04100">
    <property type="entry name" value="Vps53_N"/>
    <property type="match status" value="1"/>
</dbReference>
<sequence length="836" mass="93579">MQQTGRRNAELPREVVVSIQRILDIQPSEPLDALTNFKPIETINTLFPNETALQDVQSVQTRLEQEQQELQAQISALLTELKENQDRNRMHAIQEMIGDLLSQMNKIREKATESEVIVRNITQDIQKLDMAKRNLIQSMTTLKRFQMLANALSQLEELVKQKNYADAAPTLQAVKEFSTFFKAYKAIERVAVVWRRVQEQQALLRAKIEEDFDNFLFQDPAKPVKASTIKDGCLVLDILGEDVRQSLIDKYCSIELKEYRRIFRPTDEAGQLDNISRRFAWFRRILTMHEQEHERAFPPSWNVGQHLCARFAEITRDDLSGALSRAAPTLTVSLLLESLQYTMEFETQMGKKYDISFSELLRSCSRGVHAAKSISSAFELHMGVYIDAQDKALSDMLGPHRGQKARASLDSVGSSDGTASVLPSSTELFFFYAKNLEQCSKLTTESPMLDLSNLYRKWLRLYAEDVLAASMKRVEKERRSLEQQAESHDLLNACTLINTADYCQATALELEEKIKEKIAERFQEKVSFQAERDMFVSVISSAILLLLRELESACEAGFTTMIRTQWSNIQDVTGPSAYVDTLVAAIEKVATVVSENLQQKKYLRNFHDKVVSLVLVRFTNAVVKARPLQELGAEQLLIDLQEIKSCLLKLPGSPTSESAAGSSFAKNITKATSQLETLLKVVNAPIDPANEFITNYIVLIGDASFSNFQKILDLKGTPRSSQNNLLDTFLTMTSVRPELKDASFLSSLDMEPSTAQITTVSPTGSKVSLPSLLAGGGALGESKINAGGLLGLGPPPTSRSDTPNSARSDDAQRKGGFGDLRRFVSFGVRRDTMPQN</sequence>
<feature type="coiled-coil region" evidence="7">
    <location>
        <begin position="464"/>
        <end position="491"/>
    </location>
</feature>
<evidence type="ECO:0000256" key="2">
    <source>
        <dbReference type="ARBA" id="ARBA00004481"/>
    </source>
</evidence>
<keyword evidence="12" id="KW-1185">Reference proteome</keyword>
<dbReference type="EMBL" id="KV419395">
    <property type="protein sequence ID" value="KZS98661.1"/>
    <property type="molecule type" value="Genomic_DNA"/>
</dbReference>
<dbReference type="InterPro" id="IPR031745">
    <property type="entry name" value="Vps53_C"/>
</dbReference>
<comment type="subcellular location">
    <subcellularLocation>
        <location evidence="2">Endosome membrane</location>
        <topology evidence="2">Peripheral membrane protein</topology>
    </subcellularLocation>
    <subcellularLocation>
        <location evidence="1">Golgi apparatus</location>
        <location evidence="1">trans-Golgi network membrane</location>
        <topology evidence="1">Peripheral membrane protein</topology>
    </subcellularLocation>
</comment>
<gene>
    <name evidence="11" type="ORF">SISNIDRAFT_448951</name>
</gene>
<evidence type="ECO:0000259" key="9">
    <source>
        <dbReference type="Pfam" id="PF04100"/>
    </source>
</evidence>
<dbReference type="AlphaFoldDB" id="A0A165A9H0"/>
<accession>A0A165A9H0</accession>
<dbReference type="InterPro" id="IPR007234">
    <property type="entry name" value="Vps53_N"/>
</dbReference>
<proteinExistence type="inferred from homology"/>
<evidence type="ECO:0000256" key="3">
    <source>
        <dbReference type="ARBA" id="ARBA00008628"/>
    </source>
</evidence>
<name>A0A165A9H0_9AGAM</name>
<organism evidence="11 12">
    <name type="scientific">Sistotremastrum niveocremeum HHB9708</name>
    <dbReference type="NCBI Taxonomy" id="1314777"/>
    <lineage>
        <taxon>Eukaryota</taxon>
        <taxon>Fungi</taxon>
        <taxon>Dikarya</taxon>
        <taxon>Basidiomycota</taxon>
        <taxon>Agaricomycotina</taxon>
        <taxon>Agaricomycetes</taxon>
        <taxon>Sistotremastrales</taxon>
        <taxon>Sistotremastraceae</taxon>
        <taxon>Sertulicium</taxon>
        <taxon>Sertulicium niveocremeum</taxon>
    </lineage>
</organism>
<evidence type="ECO:0000259" key="10">
    <source>
        <dbReference type="Pfam" id="PF16854"/>
    </source>
</evidence>
<evidence type="ECO:0000313" key="11">
    <source>
        <dbReference type="EMBL" id="KZS98661.1"/>
    </source>
</evidence>
<protein>
    <submittedName>
        <fullName evidence="11">Uncharacterized protein</fullName>
    </submittedName>
</protein>
<dbReference type="Proteomes" id="UP000076722">
    <property type="component" value="Unassembled WGS sequence"/>
</dbReference>
<dbReference type="InterPro" id="IPR038260">
    <property type="entry name" value="Vps53_C_sf"/>
</dbReference>
<evidence type="ECO:0000256" key="1">
    <source>
        <dbReference type="ARBA" id="ARBA00004150"/>
    </source>
</evidence>
<feature type="domain" description="Vps53 N-terminal" evidence="9">
    <location>
        <begin position="36"/>
        <end position="397"/>
    </location>
</feature>
<evidence type="ECO:0000256" key="8">
    <source>
        <dbReference type="SAM" id="MobiDB-lite"/>
    </source>
</evidence>
<feature type="coiled-coil region" evidence="7">
    <location>
        <begin position="49"/>
        <end position="87"/>
    </location>
</feature>
<evidence type="ECO:0000256" key="7">
    <source>
        <dbReference type="SAM" id="Coils"/>
    </source>
</evidence>